<name>A0ABQ2F7T6_9MICO</name>
<evidence type="ECO:0000313" key="7">
    <source>
        <dbReference type="EMBL" id="GGK66083.1"/>
    </source>
</evidence>
<evidence type="ECO:0000256" key="5">
    <source>
        <dbReference type="ARBA" id="ARBA00023002"/>
    </source>
</evidence>
<dbReference type="PANTHER" id="PTHR43303">
    <property type="entry name" value="NADPH DEHYDROGENASE C23G7.10C-RELATED"/>
    <property type="match status" value="1"/>
</dbReference>
<dbReference type="PANTHER" id="PTHR43303:SF4">
    <property type="entry name" value="NADPH DEHYDROGENASE C23G7.10C-RELATED"/>
    <property type="match status" value="1"/>
</dbReference>
<keyword evidence="4" id="KW-0521">NADP</keyword>
<evidence type="ECO:0000256" key="2">
    <source>
        <dbReference type="ARBA" id="ARBA00022630"/>
    </source>
</evidence>
<dbReference type="Gene3D" id="3.20.20.70">
    <property type="entry name" value="Aldolase class I"/>
    <property type="match status" value="1"/>
</dbReference>
<protein>
    <submittedName>
        <fullName evidence="7">Oxidoreductase</fullName>
    </submittedName>
</protein>
<evidence type="ECO:0000256" key="3">
    <source>
        <dbReference type="ARBA" id="ARBA00022643"/>
    </source>
</evidence>
<dbReference type="SUPFAM" id="SSF51395">
    <property type="entry name" value="FMN-linked oxidoreductases"/>
    <property type="match status" value="1"/>
</dbReference>
<keyword evidence="5" id="KW-0560">Oxidoreductase</keyword>
<keyword evidence="2" id="KW-0285">Flavoprotein</keyword>
<comment type="cofactor">
    <cofactor evidence="1">
        <name>FMN</name>
        <dbReference type="ChEBI" id="CHEBI:58210"/>
    </cofactor>
</comment>
<comment type="caution">
    <text evidence="7">The sequence shown here is derived from an EMBL/GenBank/DDBJ whole genome shotgun (WGS) entry which is preliminary data.</text>
</comment>
<evidence type="ECO:0000256" key="1">
    <source>
        <dbReference type="ARBA" id="ARBA00001917"/>
    </source>
</evidence>
<keyword evidence="8" id="KW-1185">Reference proteome</keyword>
<proteinExistence type="predicted"/>
<evidence type="ECO:0000259" key="6">
    <source>
        <dbReference type="Pfam" id="PF00724"/>
    </source>
</evidence>
<dbReference type="InterPro" id="IPR013785">
    <property type="entry name" value="Aldolase_TIM"/>
</dbReference>
<evidence type="ECO:0000256" key="4">
    <source>
        <dbReference type="ARBA" id="ARBA00022857"/>
    </source>
</evidence>
<feature type="domain" description="NADH:flavin oxidoreductase/NADH oxidase N-terminal" evidence="6">
    <location>
        <begin position="5"/>
        <end position="349"/>
    </location>
</feature>
<dbReference type="InterPro" id="IPR044152">
    <property type="entry name" value="YqjM-like"/>
</dbReference>
<dbReference type="Proteomes" id="UP000662111">
    <property type="component" value="Unassembled WGS sequence"/>
</dbReference>
<dbReference type="InterPro" id="IPR001155">
    <property type="entry name" value="OxRdtase_FMN_N"/>
</dbReference>
<keyword evidence="3" id="KW-0288">FMN</keyword>
<sequence>MTPLIFEALTLRGLTVAGRVWVSPMCQYSCRPSEPGFVNDWHLAHLMSFAVGGAPMVMTEATAVTSTGRISPWDAGLWEDQHVAGWHRIVHQLHHVGTPVGIQLSHAGRKASVFPPFDPRSGSVPRDEGGWESVGAGEDPFGRYAAPRRLGVGEIEGIVTAFAQAARRAVGCGFDAVEVHAAHGYLLSQFLSPLVNTRDDDYGGSEERRSRLVLDVVDAVRSVLPDRVPLLVRLSATDWSPDAPGGVEGDLERTVALARRLQDRGVDLLDISSGGNVPSPSVPVGPGYQTRFAAAVKDAVQIPVSAVGLITQARQAEHVLATGQADVVSIGRAALADPRWWHRAAHELDHTLSWPPQYARVVDSQVY</sequence>
<accession>A0ABQ2F7T6</accession>
<dbReference type="CDD" id="cd02932">
    <property type="entry name" value="OYE_YqiM_FMN"/>
    <property type="match status" value="1"/>
</dbReference>
<organism evidence="7 8">
    <name type="scientific">Ornithinimicrobium pekingense</name>
    <dbReference type="NCBI Taxonomy" id="384677"/>
    <lineage>
        <taxon>Bacteria</taxon>
        <taxon>Bacillati</taxon>
        <taxon>Actinomycetota</taxon>
        <taxon>Actinomycetes</taxon>
        <taxon>Micrococcales</taxon>
        <taxon>Ornithinimicrobiaceae</taxon>
        <taxon>Ornithinimicrobium</taxon>
    </lineage>
</organism>
<reference evidence="8" key="1">
    <citation type="journal article" date="2019" name="Int. J. Syst. Evol. Microbiol.">
        <title>The Global Catalogue of Microorganisms (GCM) 10K type strain sequencing project: providing services to taxonomists for standard genome sequencing and annotation.</title>
        <authorList>
            <consortium name="The Broad Institute Genomics Platform"/>
            <consortium name="The Broad Institute Genome Sequencing Center for Infectious Disease"/>
            <person name="Wu L."/>
            <person name="Ma J."/>
        </authorList>
    </citation>
    <scope>NUCLEOTIDE SEQUENCE [LARGE SCALE GENOMIC DNA]</scope>
    <source>
        <strain evidence="8">CGMCC 1.5362</strain>
    </source>
</reference>
<dbReference type="EMBL" id="BMLB01000002">
    <property type="protein sequence ID" value="GGK66083.1"/>
    <property type="molecule type" value="Genomic_DNA"/>
</dbReference>
<dbReference type="Pfam" id="PF00724">
    <property type="entry name" value="Oxidored_FMN"/>
    <property type="match status" value="1"/>
</dbReference>
<evidence type="ECO:0000313" key="8">
    <source>
        <dbReference type="Proteomes" id="UP000662111"/>
    </source>
</evidence>
<gene>
    <name evidence="7" type="ORF">GCM10011509_13000</name>
</gene>